<reference evidence="1 2" key="1">
    <citation type="submission" date="2014-04" db="EMBL/GenBank/DDBJ databases">
        <authorList>
            <consortium name="DOE Joint Genome Institute"/>
            <person name="Kuo A."/>
            <person name="Kohler A."/>
            <person name="Costa M.D."/>
            <person name="Nagy L.G."/>
            <person name="Floudas D."/>
            <person name="Copeland A."/>
            <person name="Barry K.W."/>
            <person name="Cichocki N."/>
            <person name="Veneault-Fourrey C."/>
            <person name="LaButti K."/>
            <person name="Lindquist E.A."/>
            <person name="Lipzen A."/>
            <person name="Lundell T."/>
            <person name="Morin E."/>
            <person name="Murat C."/>
            <person name="Sun H."/>
            <person name="Tunlid A."/>
            <person name="Henrissat B."/>
            <person name="Grigoriev I.V."/>
            <person name="Hibbett D.S."/>
            <person name="Martin F."/>
            <person name="Nordberg H.P."/>
            <person name="Cantor M.N."/>
            <person name="Hua S.X."/>
        </authorList>
    </citation>
    <scope>NUCLEOTIDE SEQUENCE [LARGE SCALE GENOMIC DNA]</scope>
    <source>
        <strain evidence="1 2">441</strain>
    </source>
</reference>
<sequence>MTDEDRALTVSISTRDDGRYEYLKTRTHSTSMTVASFNTISQAIWSICQEKSIVSGTEDLI</sequence>
<organism evidence="1 2">
    <name type="scientific">Pisolithus microcarpus 441</name>
    <dbReference type="NCBI Taxonomy" id="765257"/>
    <lineage>
        <taxon>Eukaryota</taxon>
        <taxon>Fungi</taxon>
        <taxon>Dikarya</taxon>
        <taxon>Basidiomycota</taxon>
        <taxon>Agaricomycotina</taxon>
        <taxon>Agaricomycetes</taxon>
        <taxon>Agaricomycetidae</taxon>
        <taxon>Boletales</taxon>
        <taxon>Sclerodermatineae</taxon>
        <taxon>Pisolithaceae</taxon>
        <taxon>Pisolithus</taxon>
    </lineage>
</organism>
<gene>
    <name evidence="1" type="ORF">PISMIDRAFT_676169</name>
</gene>
<dbReference type="AlphaFoldDB" id="A0A0C9YMW7"/>
<proteinExistence type="predicted"/>
<reference evidence="2" key="2">
    <citation type="submission" date="2015-01" db="EMBL/GenBank/DDBJ databases">
        <title>Evolutionary Origins and Diversification of the Mycorrhizal Mutualists.</title>
        <authorList>
            <consortium name="DOE Joint Genome Institute"/>
            <consortium name="Mycorrhizal Genomics Consortium"/>
            <person name="Kohler A."/>
            <person name="Kuo A."/>
            <person name="Nagy L.G."/>
            <person name="Floudas D."/>
            <person name="Copeland A."/>
            <person name="Barry K.W."/>
            <person name="Cichocki N."/>
            <person name="Veneault-Fourrey C."/>
            <person name="LaButti K."/>
            <person name="Lindquist E.A."/>
            <person name="Lipzen A."/>
            <person name="Lundell T."/>
            <person name="Morin E."/>
            <person name="Murat C."/>
            <person name="Riley R."/>
            <person name="Ohm R."/>
            <person name="Sun H."/>
            <person name="Tunlid A."/>
            <person name="Henrissat B."/>
            <person name="Grigoriev I.V."/>
            <person name="Hibbett D.S."/>
            <person name="Martin F."/>
        </authorList>
    </citation>
    <scope>NUCLEOTIDE SEQUENCE [LARGE SCALE GENOMIC DNA]</scope>
    <source>
        <strain evidence="2">441</strain>
    </source>
</reference>
<evidence type="ECO:0000313" key="2">
    <source>
        <dbReference type="Proteomes" id="UP000054018"/>
    </source>
</evidence>
<dbReference type="Proteomes" id="UP000054018">
    <property type="component" value="Unassembled WGS sequence"/>
</dbReference>
<name>A0A0C9YMW7_9AGAM</name>
<dbReference type="HOGENOM" id="CLU_2923537_0_0_1"/>
<protein>
    <submittedName>
        <fullName evidence="1">Uncharacterized protein</fullName>
    </submittedName>
</protein>
<keyword evidence="2" id="KW-1185">Reference proteome</keyword>
<accession>A0A0C9YMW7</accession>
<evidence type="ECO:0000313" key="1">
    <source>
        <dbReference type="EMBL" id="KIK26345.1"/>
    </source>
</evidence>
<dbReference type="EMBL" id="KN833702">
    <property type="protein sequence ID" value="KIK26345.1"/>
    <property type="molecule type" value="Genomic_DNA"/>
</dbReference>